<evidence type="ECO:0000259" key="10">
    <source>
        <dbReference type="Pfam" id="PF02225"/>
    </source>
</evidence>
<dbReference type="InterPro" id="IPR044674">
    <property type="entry name" value="EDEM1/2/3"/>
</dbReference>
<evidence type="ECO:0000256" key="8">
    <source>
        <dbReference type="SAM" id="MobiDB-lite"/>
    </source>
</evidence>
<dbReference type="Proteomes" id="UP000027195">
    <property type="component" value="Unassembled WGS sequence"/>
</dbReference>
<dbReference type="InterPro" id="IPR036026">
    <property type="entry name" value="Seven-hairpin_glycosidases"/>
</dbReference>
<name>A0A067LVT4_BOTB1</name>
<dbReference type="InterPro" id="IPR003137">
    <property type="entry name" value="PA_domain"/>
</dbReference>
<comment type="cofactor">
    <cofactor evidence="6">
        <name>Ca(2+)</name>
        <dbReference type="ChEBI" id="CHEBI:29108"/>
    </cofactor>
</comment>
<evidence type="ECO:0000256" key="5">
    <source>
        <dbReference type="PIRSR" id="PIRSR601382-1"/>
    </source>
</evidence>
<feature type="active site" evidence="5">
    <location>
        <position position="398"/>
    </location>
</feature>
<dbReference type="GO" id="GO:0044322">
    <property type="term" value="C:endoplasmic reticulum quality control compartment"/>
    <property type="evidence" value="ECO:0007669"/>
    <property type="project" value="GOC"/>
</dbReference>
<feature type="domain" description="PA" evidence="10">
    <location>
        <begin position="758"/>
        <end position="850"/>
    </location>
</feature>
<reference evidence="12" key="1">
    <citation type="journal article" date="2014" name="Proc. Natl. Acad. Sci. U.S.A.">
        <title>Extensive sampling of basidiomycete genomes demonstrates inadequacy of the white-rot/brown-rot paradigm for wood decay fungi.</title>
        <authorList>
            <person name="Riley R."/>
            <person name="Salamov A.A."/>
            <person name="Brown D.W."/>
            <person name="Nagy L.G."/>
            <person name="Floudas D."/>
            <person name="Held B.W."/>
            <person name="Levasseur A."/>
            <person name="Lombard V."/>
            <person name="Morin E."/>
            <person name="Otillar R."/>
            <person name="Lindquist E.A."/>
            <person name="Sun H."/>
            <person name="LaButti K.M."/>
            <person name="Schmutz J."/>
            <person name="Jabbour D."/>
            <person name="Luo H."/>
            <person name="Baker S.E."/>
            <person name="Pisabarro A.G."/>
            <person name="Walton J.D."/>
            <person name="Blanchette R.A."/>
            <person name="Henrissat B."/>
            <person name="Martin F."/>
            <person name="Cullen D."/>
            <person name="Hibbett D.S."/>
            <person name="Grigoriev I.V."/>
        </authorList>
    </citation>
    <scope>NUCLEOTIDE SEQUENCE [LARGE SCALE GENOMIC DNA]</scope>
    <source>
        <strain evidence="12">FD-172 SS1</strain>
    </source>
</reference>
<accession>A0A067LVT4</accession>
<keyword evidence="4" id="KW-0325">Glycoprotein</keyword>
<feature type="region of interest" description="Disordered" evidence="8">
    <location>
        <begin position="875"/>
        <end position="894"/>
    </location>
</feature>
<keyword evidence="9" id="KW-0732">Signal</keyword>
<evidence type="ECO:0000256" key="4">
    <source>
        <dbReference type="ARBA" id="ARBA00023180"/>
    </source>
</evidence>
<evidence type="ECO:0000256" key="2">
    <source>
        <dbReference type="ARBA" id="ARBA00007658"/>
    </source>
</evidence>
<dbReference type="InterPro" id="IPR012341">
    <property type="entry name" value="6hp_glycosidase-like_sf"/>
</dbReference>
<feature type="active site" description="Proton donor" evidence="5">
    <location>
        <position position="143"/>
    </location>
</feature>
<protein>
    <recommendedName>
        <fullName evidence="7">alpha-1,2-Mannosidase</fullName>
        <ecNumber evidence="7">3.2.1.-</ecNumber>
    </recommendedName>
</protein>
<feature type="signal peptide" evidence="9">
    <location>
        <begin position="1"/>
        <end position="22"/>
    </location>
</feature>
<dbReference type="GO" id="GO:0005975">
    <property type="term" value="P:carbohydrate metabolic process"/>
    <property type="evidence" value="ECO:0007669"/>
    <property type="project" value="InterPro"/>
</dbReference>
<feature type="active site" evidence="5">
    <location>
        <position position="284"/>
    </location>
</feature>
<keyword evidence="6" id="KW-0106">Calcium</keyword>
<dbReference type="GO" id="GO:0016020">
    <property type="term" value="C:membrane"/>
    <property type="evidence" value="ECO:0007669"/>
    <property type="project" value="InterPro"/>
</dbReference>
<feature type="chain" id="PRO_5001640796" description="alpha-1,2-Mannosidase" evidence="9">
    <location>
        <begin position="23"/>
        <end position="921"/>
    </location>
</feature>
<dbReference type="PANTHER" id="PTHR45679:SF5">
    <property type="entry name" value="ER DEGRADATION-ENHANCING ALPHA-MANNOSIDASE-LIKE PROTEIN 1"/>
    <property type="match status" value="1"/>
</dbReference>
<keyword evidence="12" id="KW-1185">Reference proteome</keyword>
<dbReference type="GO" id="GO:0036503">
    <property type="term" value="P:ERAD pathway"/>
    <property type="evidence" value="ECO:0007669"/>
    <property type="project" value="UniProtKB-ARBA"/>
</dbReference>
<evidence type="ECO:0000256" key="9">
    <source>
        <dbReference type="SAM" id="SignalP"/>
    </source>
</evidence>
<gene>
    <name evidence="11" type="ORF">BOTBODRAFT_149174</name>
</gene>
<comment type="similarity">
    <text evidence="2 7">Belongs to the glycosyl hydrolase 47 family.</text>
</comment>
<dbReference type="EMBL" id="KL198106">
    <property type="protein sequence ID" value="KDQ07463.1"/>
    <property type="molecule type" value="Genomic_DNA"/>
</dbReference>
<dbReference type="Gene3D" id="1.50.10.10">
    <property type="match status" value="1"/>
</dbReference>
<dbReference type="PANTHER" id="PTHR45679">
    <property type="entry name" value="ER DEGRADATION-ENHANCING ALPHA-MANNOSIDASE-LIKE PROTEIN 2"/>
    <property type="match status" value="1"/>
</dbReference>
<dbReference type="Gene3D" id="3.50.30.30">
    <property type="match status" value="1"/>
</dbReference>
<evidence type="ECO:0000256" key="6">
    <source>
        <dbReference type="PIRSR" id="PIRSR601382-2"/>
    </source>
</evidence>
<dbReference type="InterPro" id="IPR046450">
    <property type="entry name" value="PA_dom_sf"/>
</dbReference>
<keyword evidence="7" id="KW-0326">Glycosidase</keyword>
<dbReference type="AlphaFoldDB" id="A0A067LVT4"/>
<dbReference type="InterPro" id="IPR001382">
    <property type="entry name" value="Glyco_hydro_47"/>
</dbReference>
<evidence type="ECO:0000256" key="7">
    <source>
        <dbReference type="RuleBase" id="RU361193"/>
    </source>
</evidence>
<keyword evidence="6" id="KW-0479">Metal-binding</keyword>
<feature type="active site" description="Proton donor" evidence="5">
    <location>
        <position position="379"/>
    </location>
</feature>
<dbReference type="FunCoup" id="A0A067LVT4">
    <property type="interactions" value="364"/>
</dbReference>
<evidence type="ECO:0000313" key="12">
    <source>
        <dbReference type="Proteomes" id="UP000027195"/>
    </source>
</evidence>
<dbReference type="GO" id="GO:0004571">
    <property type="term" value="F:mannosyl-oligosaccharide 1,2-alpha-mannosidase activity"/>
    <property type="evidence" value="ECO:0007669"/>
    <property type="project" value="InterPro"/>
</dbReference>
<dbReference type="STRING" id="930990.A0A067LVT4"/>
<evidence type="ECO:0000313" key="11">
    <source>
        <dbReference type="EMBL" id="KDQ07463.1"/>
    </source>
</evidence>
<keyword evidence="3" id="KW-0256">Endoplasmic reticulum</keyword>
<dbReference type="SUPFAM" id="SSF48225">
    <property type="entry name" value="Seven-hairpin glycosidases"/>
    <property type="match status" value="1"/>
</dbReference>
<evidence type="ECO:0000256" key="1">
    <source>
        <dbReference type="ARBA" id="ARBA00004240"/>
    </source>
</evidence>
<feature type="binding site" evidence="6">
    <location>
        <position position="484"/>
    </location>
    <ligand>
        <name>Ca(2+)</name>
        <dbReference type="ChEBI" id="CHEBI:29108"/>
    </ligand>
</feature>
<dbReference type="GO" id="GO:0005509">
    <property type="term" value="F:calcium ion binding"/>
    <property type="evidence" value="ECO:0007669"/>
    <property type="project" value="InterPro"/>
</dbReference>
<dbReference type="PRINTS" id="PR00747">
    <property type="entry name" value="GLYHDRLASE47"/>
</dbReference>
<dbReference type="OrthoDB" id="8118055at2759"/>
<dbReference type="InParanoid" id="A0A067LVT4"/>
<evidence type="ECO:0000256" key="3">
    <source>
        <dbReference type="ARBA" id="ARBA00022824"/>
    </source>
</evidence>
<organism evidence="11 12">
    <name type="scientific">Botryobasidium botryosum (strain FD-172 SS1)</name>
    <dbReference type="NCBI Taxonomy" id="930990"/>
    <lineage>
        <taxon>Eukaryota</taxon>
        <taxon>Fungi</taxon>
        <taxon>Dikarya</taxon>
        <taxon>Basidiomycota</taxon>
        <taxon>Agaricomycotina</taxon>
        <taxon>Agaricomycetes</taxon>
        <taxon>Cantharellales</taxon>
        <taxon>Botryobasidiaceae</taxon>
        <taxon>Botryobasidium</taxon>
    </lineage>
</organism>
<keyword evidence="7 11" id="KW-0378">Hydrolase</keyword>
<dbReference type="EC" id="3.2.1.-" evidence="7"/>
<proteinExistence type="inferred from homology"/>
<dbReference type="SUPFAM" id="SSF52025">
    <property type="entry name" value="PA domain"/>
    <property type="match status" value="1"/>
</dbReference>
<dbReference type="Pfam" id="PF01532">
    <property type="entry name" value="Glyco_hydro_47"/>
    <property type="match status" value="1"/>
</dbReference>
<dbReference type="GO" id="GO:1904380">
    <property type="term" value="P:endoplasmic reticulum mannose trimming"/>
    <property type="evidence" value="ECO:0007669"/>
    <property type="project" value="InterPro"/>
</dbReference>
<comment type="subcellular location">
    <subcellularLocation>
        <location evidence="1">Endoplasmic reticulum</location>
    </subcellularLocation>
</comment>
<dbReference type="Pfam" id="PF02225">
    <property type="entry name" value="PA"/>
    <property type="match status" value="1"/>
</dbReference>
<dbReference type="HOGENOM" id="CLU_003818_2_1_1"/>
<sequence>MRWQELWHKSASALLLFNSAWSQAPGADALSNSSHISQWTTERKVFAREATRDLWKHGFDSYMQYAFPKDELRPLSCKGRGPDWNNPANIGYNDVLSNSSVTLVDMLSTIPLLAGRSAFHRAVRQVIHHVPSYDLDVKPQVFETNIRVMGGLLSGHILAHEKRYGFYMKGYKGELLQRAKELGERLLPAFETPTGLPYARINLRHGVARGETSETCTAGAGTLILEFATLSRLTGDERFERVARRAFFAIWNRRSEIDLVGNTIDIMTGSWISPENSGIGAGIDSFYEYALKMYVLSGELEYLNVWREGYESIMKYSRGREGFWFRNVHTDTGTVATSHVDSLSAFWPGLQVLAGDIQNAIKAHMIYWNLWKRFGGIPETFNVATREATTTGYPLRPEFIESTYFLYRATRDTFYLDVGERVLNDLIAKTKVKCGLATIANLLTGKQDDRMESFALSETLKYLFLLFDESNPVNSDDSNMVFTTEGHFLVLHPKHLKPMSKIRRELSRKENLQCPVYEPPMWYGPKAQVGAGKGVQRGKGNMRLGLVGSVRNRGDTEYARHLTMSESGFASRQDELEWSSYGWCETPRLAAHVYDVILTTGGKTVVEDVSPPLKKLRKFVDGYLLSNVSGIRLQMTSRLDGMGYDVTRLGPHRILAGQKVYVADPAIFATPKPKVEDVAPVKKVGPNVRLRFFVSHVNGGAPPSTPDWKPKGAEIIASTASFAADPAKPVKAKGFDIRGVFDIRRGKGQFNLGAPAVPVVRISTNDFACKPYSATEALRIPENGVILVQRGWCTFEKKARNAKRAGAVGVIVVNDSEGNVNPEPDTRGSASDMKDWDLAIVSVPLSGGNAVEGLLDAWKSVGQTKVMVVVEAGMPVETANPQPPAPEEPSDEELRKRVREMEHPRALVVNGHTLLNTAILV</sequence>